<keyword evidence="6 10" id="KW-1133">Transmembrane helix</keyword>
<feature type="transmembrane region" description="Helical" evidence="10">
    <location>
        <begin position="182"/>
        <end position="202"/>
    </location>
</feature>
<comment type="subcellular location">
    <subcellularLocation>
        <location evidence="1">Cell membrane</location>
        <topology evidence="1">Multi-pass membrane protein</topology>
    </subcellularLocation>
</comment>
<evidence type="ECO:0000256" key="8">
    <source>
        <dbReference type="ARBA" id="ARBA00060041"/>
    </source>
</evidence>
<comment type="function">
    <text evidence="8">Involved in peptidoglycan biosynthesis. Transports lipid-linked peptidoglycan precursors from the inner to the outer leaflet of the cytoplasmic membrane.</text>
</comment>
<reference evidence="11" key="2">
    <citation type="submission" date="2021-08" db="EMBL/GenBank/DDBJ databases">
        <authorList>
            <person name="Tani A."/>
            <person name="Ola A."/>
            <person name="Ogura Y."/>
            <person name="Katsura K."/>
            <person name="Hayashi T."/>
        </authorList>
    </citation>
    <scope>NUCLEOTIDE SEQUENCE</scope>
    <source>
        <strain evidence="11">DSM 23632</strain>
    </source>
</reference>
<feature type="transmembrane region" description="Helical" evidence="10">
    <location>
        <begin position="518"/>
        <end position="536"/>
    </location>
</feature>
<evidence type="ECO:0000256" key="2">
    <source>
        <dbReference type="ARBA" id="ARBA00022475"/>
    </source>
</evidence>
<name>A0ABQ4U2R1_9HYPH</name>
<feature type="transmembrane region" description="Helical" evidence="10">
    <location>
        <begin position="63"/>
        <end position="80"/>
    </location>
</feature>
<evidence type="ECO:0000313" key="12">
    <source>
        <dbReference type="Proteomes" id="UP001055057"/>
    </source>
</evidence>
<accession>A0ABQ4U2R1</accession>
<feature type="transmembrane region" description="Helical" evidence="10">
    <location>
        <begin position="238"/>
        <end position="256"/>
    </location>
</feature>
<gene>
    <name evidence="11" type="primary">murJ_2</name>
    <name evidence="11" type="ORF">MPOCJGCO_2751</name>
</gene>
<dbReference type="RefSeq" id="WP_238183250.1">
    <property type="nucleotide sequence ID" value="NZ_BPRB01000151.1"/>
</dbReference>
<keyword evidence="5" id="KW-0573">Peptidoglycan synthesis</keyword>
<feature type="transmembrane region" description="Helical" evidence="10">
    <location>
        <begin position="428"/>
        <end position="447"/>
    </location>
</feature>
<feature type="transmembrane region" description="Helical" evidence="10">
    <location>
        <begin position="459"/>
        <end position="479"/>
    </location>
</feature>
<evidence type="ECO:0000313" key="11">
    <source>
        <dbReference type="EMBL" id="GJE60637.1"/>
    </source>
</evidence>
<dbReference type="InterPro" id="IPR004268">
    <property type="entry name" value="MurJ"/>
</dbReference>
<comment type="caution">
    <text evidence="11">The sequence shown here is derived from an EMBL/GenBank/DDBJ whole genome shotgun (WGS) entry which is preliminary data.</text>
</comment>
<evidence type="ECO:0000256" key="1">
    <source>
        <dbReference type="ARBA" id="ARBA00004651"/>
    </source>
</evidence>
<comment type="similarity">
    <text evidence="9">Belongs to the MurJ/MviN family.</text>
</comment>
<evidence type="ECO:0000256" key="4">
    <source>
        <dbReference type="ARBA" id="ARBA00022960"/>
    </source>
</evidence>
<sequence>MSRPMVLRRHRLPDGRVRHALRRTRAGFRPVSLPTAEDEASLAVAEAQAVRAEAPDRPSSRRLAALLVAGALVSKLLGFVREILMAQVLGASLVADGFRGAMTAILLPLSLLQNESVPAILIPMHRDWQKSGDAPRRLAALTAALTLIALALMGMVQALGLYWVEAIVGGFDSAGQALTLEFVRIMALGMPASVMVNCLAAAEIAMGRSRLTTLRASNLNVAVLAGLGVLAWTGRFDGLAWAFTVAFNTLGAWGLWRLWREGQFDPAGLRPRAILAAGAEFLRRLRPLLALPVAEQGNVWIERVMASRLVTGTVASMDYARTITDSAILLISQPLGLAVMSREPSKDVPGEVARIARPILAAALPVSVFLMLFAPEVARIVFSRGAFNEHAVLLSSQALRGIAAGLWAATLGWILLRMLNSSGRNAAAALILSLSFGANAGFNLLTWHLQETSGAGPLLFGFGEALRGLVLLAGTVLMLGCAGRMLRLTAIAAIPAGLMALAGWQIHVGLAGTLERLAAGSAACAACVALGAALLLPETCRTLLARGRARLLSILSQAR</sequence>
<feature type="transmembrane region" description="Helical" evidence="10">
    <location>
        <begin position="398"/>
        <end position="416"/>
    </location>
</feature>
<proteinExistence type="inferred from homology"/>
<evidence type="ECO:0000256" key="10">
    <source>
        <dbReference type="SAM" id="Phobius"/>
    </source>
</evidence>
<dbReference type="PANTHER" id="PTHR47019:SF1">
    <property type="entry name" value="LIPID II FLIPPASE MURJ"/>
    <property type="match status" value="1"/>
</dbReference>
<keyword evidence="2" id="KW-1003">Cell membrane</keyword>
<keyword evidence="12" id="KW-1185">Reference proteome</keyword>
<dbReference type="PANTHER" id="PTHR47019">
    <property type="entry name" value="LIPID II FLIPPASE MURJ"/>
    <property type="match status" value="1"/>
</dbReference>
<evidence type="ECO:0000256" key="3">
    <source>
        <dbReference type="ARBA" id="ARBA00022692"/>
    </source>
</evidence>
<feature type="transmembrane region" description="Helical" evidence="10">
    <location>
        <begin position="486"/>
        <end position="506"/>
    </location>
</feature>
<keyword evidence="4" id="KW-0133">Cell shape</keyword>
<reference evidence="11" key="1">
    <citation type="journal article" date="2021" name="Front. Microbiol.">
        <title>Comprehensive Comparative Genomics and Phenotyping of Methylobacterium Species.</title>
        <authorList>
            <person name="Alessa O."/>
            <person name="Ogura Y."/>
            <person name="Fujitani Y."/>
            <person name="Takami H."/>
            <person name="Hayashi T."/>
            <person name="Sahin N."/>
            <person name="Tani A."/>
        </authorList>
    </citation>
    <scope>NUCLEOTIDE SEQUENCE</scope>
    <source>
        <strain evidence="11">DSM 23632</strain>
    </source>
</reference>
<keyword evidence="3 10" id="KW-0812">Transmembrane</keyword>
<keyword evidence="7 10" id="KW-0472">Membrane</keyword>
<evidence type="ECO:0000256" key="6">
    <source>
        <dbReference type="ARBA" id="ARBA00022989"/>
    </source>
</evidence>
<dbReference type="EMBL" id="BPRB01000151">
    <property type="protein sequence ID" value="GJE60637.1"/>
    <property type="molecule type" value="Genomic_DNA"/>
</dbReference>
<evidence type="ECO:0000256" key="5">
    <source>
        <dbReference type="ARBA" id="ARBA00022984"/>
    </source>
</evidence>
<feature type="transmembrane region" description="Helical" evidence="10">
    <location>
        <begin position="214"/>
        <end position="232"/>
    </location>
</feature>
<dbReference type="Proteomes" id="UP001055057">
    <property type="component" value="Unassembled WGS sequence"/>
</dbReference>
<organism evidence="11 12">
    <name type="scientific">Methylobacterium trifolii</name>
    <dbReference type="NCBI Taxonomy" id="1003092"/>
    <lineage>
        <taxon>Bacteria</taxon>
        <taxon>Pseudomonadati</taxon>
        <taxon>Pseudomonadota</taxon>
        <taxon>Alphaproteobacteria</taxon>
        <taxon>Hyphomicrobiales</taxon>
        <taxon>Methylobacteriaceae</taxon>
        <taxon>Methylobacterium</taxon>
    </lineage>
</organism>
<feature type="transmembrane region" description="Helical" evidence="10">
    <location>
        <begin position="138"/>
        <end position="162"/>
    </location>
</feature>
<feature type="transmembrane region" description="Helical" evidence="10">
    <location>
        <begin position="100"/>
        <end position="117"/>
    </location>
</feature>
<evidence type="ECO:0000256" key="9">
    <source>
        <dbReference type="ARBA" id="ARBA00061532"/>
    </source>
</evidence>
<protein>
    <submittedName>
        <fullName evidence="11">Lipid II flippase MurJ</fullName>
    </submittedName>
</protein>
<feature type="transmembrane region" description="Helical" evidence="10">
    <location>
        <begin position="359"/>
        <end position="378"/>
    </location>
</feature>
<evidence type="ECO:0000256" key="7">
    <source>
        <dbReference type="ARBA" id="ARBA00023136"/>
    </source>
</evidence>
<dbReference type="Pfam" id="PF03023">
    <property type="entry name" value="MurJ"/>
    <property type="match status" value="1"/>
</dbReference>
<dbReference type="InterPro" id="IPR051050">
    <property type="entry name" value="Lipid_II_flippase_MurJ/MviN"/>
</dbReference>